<accession>A0A644XID8</accession>
<feature type="region of interest" description="Disordered" evidence="1">
    <location>
        <begin position="112"/>
        <end position="163"/>
    </location>
</feature>
<dbReference type="AlphaFoldDB" id="A0A644XID8"/>
<dbReference type="EMBL" id="VSSQ01002529">
    <property type="protein sequence ID" value="MPM15972.1"/>
    <property type="molecule type" value="Genomic_DNA"/>
</dbReference>
<feature type="region of interest" description="Disordered" evidence="1">
    <location>
        <begin position="1"/>
        <end position="48"/>
    </location>
</feature>
<feature type="compositionally biased region" description="Polar residues" evidence="1">
    <location>
        <begin position="148"/>
        <end position="163"/>
    </location>
</feature>
<reference evidence="2" key="1">
    <citation type="submission" date="2019-08" db="EMBL/GenBank/DDBJ databases">
        <authorList>
            <person name="Kucharzyk K."/>
            <person name="Murdoch R.W."/>
            <person name="Higgins S."/>
            <person name="Loffler F."/>
        </authorList>
    </citation>
    <scope>NUCLEOTIDE SEQUENCE</scope>
</reference>
<organism evidence="2">
    <name type="scientific">bioreactor metagenome</name>
    <dbReference type="NCBI Taxonomy" id="1076179"/>
    <lineage>
        <taxon>unclassified sequences</taxon>
        <taxon>metagenomes</taxon>
        <taxon>ecological metagenomes</taxon>
    </lineage>
</organism>
<evidence type="ECO:0000256" key="1">
    <source>
        <dbReference type="SAM" id="MobiDB-lite"/>
    </source>
</evidence>
<sequence>MGEEPRECLQSGDSGAGLVLGKGQPLGRRYADPQAGERTGSCSHRNHVHFGKGGAAVFKEGRSHGHQGAAVGESAVLEGLGDQPLVLTEGSRRGHSGGIQGKYFQDFVTSPRVAARSSPPPVIVIKRMFSSPFRRRSTRRHPSSRSSGATSLHSTAQTPPRRR</sequence>
<proteinExistence type="predicted"/>
<name>A0A644XID8_9ZZZZ</name>
<protein>
    <submittedName>
        <fullName evidence="2">Uncharacterized protein</fullName>
    </submittedName>
</protein>
<evidence type="ECO:0000313" key="2">
    <source>
        <dbReference type="EMBL" id="MPM15972.1"/>
    </source>
</evidence>
<feature type="compositionally biased region" description="Basic residues" evidence="1">
    <location>
        <begin position="133"/>
        <end position="143"/>
    </location>
</feature>
<comment type="caution">
    <text evidence="2">The sequence shown here is derived from an EMBL/GenBank/DDBJ whole genome shotgun (WGS) entry which is preliminary data.</text>
</comment>
<gene>
    <name evidence="2" type="ORF">SDC9_62346</name>
</gene>